<dbReference type="InterPro" id="IPR008011">
    <property type="entry name" value="Complex1_LYR_dom"/>
</dbReference>
<comment type="similarity">
    <text evidence="1">Belongs to the complex I LYR family.</text>
</comment>
<dbReference type="InterPro" id="IPR045297">
    <property type="entry name" value="Complex1_LYR_LYRM4"/>
</dbReference>
<gene>
    <name evidence="3" type="ORF">CA7LBN_003605</name>
</gene>
<feature type="domain" description="Complex 1 LYR protein" evidence="2">
    <location>
        <begin position="11"/>
        <end position="68"/>
    </location>
</feature>
<dbReference type="EMBL" id="CP076752">
    <property type="protein sequence ID" value="QWW24748.1"/>
    <property type="molecule type" value="Genomic_DNA"/>
</dbReference>
<evidence type="ECO:0000259" key="2">
    <source>
        <dbReference type="Pfam" id="PF05347"/>
    </source>
</evidence>
<evidence type="ECO:0000256" key="1">
    <source>
        <dbReference type="ARBA" id="ARBA00009508"/>
    </source>
</evidence>
<dbReference type="InterPro" id="IPR051522">
    <property type="entry name" value="ISC_assembly_LYR"/>
</dbReference>
<dbReference type="CDD" id="cd20264">
    <property type="entry name" value="Complex1_LYR_LYRM4"/>
    <property type="match status" value="1"/>
</dbReference>
<reference evidence="3" key="1">
    <citation type="submission" date="2021-06" db="EMBL/GenBank/DDBJ databases">
        <title>Candida auris outbreak in lebanese hospital.</title>
        <authorList>
            <person name="Finianos M."/>
        </authorList>
    </citation>
    <scope>NUCLEOTIDE SEQUENCE</scope>
    <source>
        <strain evidence="3">CA7LBN</strain>
    </source>
</reference>
<dbReference type="Pfam" id="PF05347">
    <property type="entry name" value="Complex1_LYR"/>
    <property type="match status" value="1"/>
</dbReference>
<dbReference type="PANTHER" id="PTHR13166:SF7">
    <property type="entry name" value="LYR MOTIF-CONTAINING PROTEIN 4"/>
    <property type="match status" value="1"/>
</dbReference>
<evidence type="ECO:0000313" key="3">
    <source>
        <dbReference type="EMBL" id="QWW24748.1"/>
    </source>
</evidence>
<proteinExistence type="inferred from homology"/>
<dbReference type="GO" id="GO:0016226">
    <property type="term" value="P:iron-sulfur cluster assembly"/>
    <property type="evidence" value="ECO:0007669"/>
    <property type="project" value="InterPro"/>
</dbReference>
<dbReference type="PANTHER" id="PTHR13166">
    <property type="entry name" value="PROTEIN C6ORF149"/>
    <property type="match status" value="1"/>
</dbReference>
<organism evidence="3">
    <name type="scientific">Candidozyma auris</name>
    <name type="common">Yeast</name>
    <name type="synonym">Candida auris</name>
    <dbReference type="NCBI Taxonomy" id="498019"/>
    <lineage>
        <taxon>Eukaryota</taxon>
        <taxon>Fungi</taxon>
        <taxon>Dikarya</taxon>
        <taxon>Ascomycota</taxon>
        <taxon>Saccharomycotina</taxon>
        <taxon>Pichiomycetes</taxon>
        <taxon>Metschnikowiaceae</taxon>
        <taxon>Candidozyma</taxon>
    </lineage>
</organism>
<dbReference type="GO" id="GO:0005739">
    <property type="term" value="C:mitochondrion"/>
    <property type="evidence" value="ECO:0007669"/>
    <property type="project" value="TreeGrafter"/>
</dbReference>
<protein>
    <recommendedName>
        <fullName evidence="2">Complex 1 LYR protein domain-containing protein</fullName>
    </recommendedName>
</protein>
<dbReference type="GO" id="GO:1990221">
    <property type="term" value="C:L-cysteine desulfurase complex"/>
    <property type="evidence" value="ECO:0007669"/>
    <property type="project" value="TreeGrafter"/>
</dbReference>
<dbReference type="AlphaFoldDB" id="A0A8F3AIW8"/>
<sequence>MRTSEYAANSTVLGLYKKMLEKAYKFDNYNFREHAKRRIHDSFKQNKNLTKEEEITSFYNEAINDLAMLERQAAISQMYTFDKLVVEPLKKHH</sequence>
<accession>A0A8F3AIW8</accession>
<dbReference type="Proteomes" id="UP000825438">
    <property type="component" value="Chromosome IV"/>
</dbReference>
<name>A0A8F3AIW8_CANAR</name>